<protein>
    <submittedName>
        <fullName evidence="1">Uncharacterized protein</fullName>
    </submittedName>
</protein>
<gene>
    <name evidence="1" type="ORF">SDC9_45376</name>
</gene>
<sequence>MVMMNHIISKIWIMKKIFALLFLFLSVYAVQAQTAVLDETVTPYDTVRPDNGPNGKHFTNTFIGWHFAVPTEINDMAPVKPLSSMGFRFGWMRKYRISNFLSFGYMLDFNTYSYSYSQSDSKTFPDSLNHKSQSIGMSSLGTGLYFRFNFDVRRGNYIGHYLDAGAYGDWLFSRSLQIKDEVDFDQIQRSRISRLHYVEKYQYGLYAAIGLNKFTIFGRYRISDVIKAPYHSAELPRLSVGIGICLF</sequence>
<proteinExistence type="predicted"/>
<dbReference type="EMBL" id="VSSQ01000650">
    <property type="protein sequence ID" value="MPL99160.1"/>
    <property type="molecule type" value="Genomic_DNA"/>
</dbReference>
<comment type="caution">
    <text evidence="1">The sequence shown here is derived from an EMBL/GenBank/DDBJ whole genome shotgun (WGS) entry which is preliminary data.</text>
</comment>
<name>A0A644W6Q9_9ZZZZ</name>
<reference evidence="1" key="1">
    <citation type="submission" date="2019-08" db="EMBL/GenBank/DDBJ databases">
        <authorList>
            <person name="Kucharzyk K."/>
            <person name="Murdoch R.W."/>
            <person name="Higgins S."/>
            <person name="Loffler F."/>
        </authorList>
    </citation>
    <scope>NUCLEOTIDE SEQUENCE</scope>
</reference>
<dbReference type="AlphaFoldDB" id="A0A644W6Q9"/>
<accession>A0A644W6Q9</accession>
<evidence type="ECO:0000313" key="1">
    <source>
        <dbReference type="EMBL" id="MPL99160.1"/>
    </source>
</evidence>
<organism evidence="1">
    <name type="scientific">bioreactor metagenome</name>
    <dbReference type="NCBI Taxonomy" id="1076179"/>
    <lineage>
        <taxon>unclassified sequences</taxon>
        <taxon>metagenomes</taxon>
        <taxon>ecological metagenomes</taxon>
    </lineage>
</organism>